<accession>A0A437Q704</accession>
<keyword evidence="3" id="KW-1185">Reference proteome</keyword>
<dbReference type="RefSeq" id="WP_127694511.1">
    <property type="nucleotide sequence ID" value="NZ_SACQ01000005.1"/>
</dbReference>
<evidence type="ECO:0000313" key="3">
    <source>
        <dbReference type="Proteomes" id="UP000282818"/>
    </source>
</evidence>
<dbReference type="Proteomes" id="UP000282818">
    <property type="component" value="Unassembled WGS sequence"/>
</dbReference>
<dbReference type="NCBIfam" id="NF012211">
    <property type="entry name" value="tand_rpt_95"/>
    <property type="match status" value="2"/>
</dbReference>
<dbReference type="Gene3D" id="2.60.40.2810">
    <property type="match status" value="2"/>
</dbReference>
<dbReference type="AlphaFoldDB" id="A0A437Q704"/>
<name>A0A437Q704_9GAMM</name>
<feature type="signal peptide" evidence="1">
    <location>
        <begin position="1"/>
        <end position="22"/>
    </location>
</feature>
<comment type="caution">
    <text evidence="2">The sequence shown here is derived from an EMBL/GenBank/DDBJ whole genome shotgun (WGS) entry which is preliminary data.</text>
</comment>
<reference evidence="2 3" key="1">
    <citation type="submission" date="2019-01" db="EMBL/GenBank/DDBJ databases">
        <authorList>
            <person name="Chen W.-M."/>
        </authorList>
    </citation>
    <scope>NUCLEOTIDE SEQUENCE [LARGE SCALE GENOMIC DNA]</scope>
    <source>
        <strain evidence="2 3">HPM-16</strain>
    </source>
</reference>
<dbReference type="EMBL" id="SACQ01000005">
    <property type="protein sequence ID" value="RVU30315.1"/>
    <property type="molecule type" value="Genomic_DNA"/>
</dbReference>
<gene>
    <name evidence="2" type="ORF">EOE65_11765</name>
</gene>
<dbReference type="Pfam" id="PF17963">
    <property type="entry name" value="Big_9"/>
    <property type="match status" value="2"/>
</dbReference>
<organism evidence="2 3">
    <name type="scientific">Neptunomonas marina</name>
    <dbReference type="NCBI Taxonomy" id="1815562"/>
    <lineage>
        <taxon>Bacteria</taxon>
        <taxon>Pseudomonadati</taxon>
        <taxon>Pseudomonadota</taxon>
        <taxon>Gammaproteobacteria</taxon>
        <taxon>Oceanospirillales</taxon>
        <taxon>Oceanospirillaceae</taxon>
        <taxon>Neptunomonas</taxon>
    </lineage>
</organism>
<evidence type="ECO:0000313" key="2">
    <source>
        <dbReference type="EMBL" id="RVU30315.1"/>
    </source>
</evidence>
<evidence type="ECO:0000256" key="1">
    <source>
        <dbReference type="SAM" id="SignalP"/>
    </source>
</evidence>
<sequence>MRKRLVAAMGLSTLLLPLGAYALSVTVNGVQKTVNTVSIQQSSSGVVITTDPQVEFSSGNGGGGNQAPVAVNDSAATAVDTEVIIDLDSNDSDDSGLDPTTITIVSAPNNGSLGAVNASGQVEYTPNGGYIGYDQFRYTIKDNQGVVSNQATVTLEVGDVSSLPVANGDSATTDQDVAVDIDILANDTDNVGLVNSSVAIVNDVSHGTTSVNSTTGVVTYTPTAGYTGNDSFTYTVNDGDGNTSPQATVNIVINSVSACGNLPSYIDIGQSINWASPGGQETIKTQGTTEVFSRPFTTTSGGSYGGTINIAEGATFENVVRKVWISECPGGPAISAKCETEGVSSRTIRWGQVAGYRYCELDKNTDYYLNMQNTANCSGQSTCTGYRSILTNKKPN</sequence>
<keyword evidence="1" id="KW-0732">Signal</keyword>
<feature type="chain" id="PRO_5019242661" evidence="1">
    <location>
        <begin position="23"/>
        <end position="396"/>
    </location>
</feature>
<proteinExistence type="predicted"/>
<protein>
    <submittedName>
        <fullName evidence="2">Tandem-95 repeat protein</fullName>
    </submittedName>
</protein>